<accession>A0A395GNS6</accession>
<dbReference type="GeneID" id="37226559"/>
<gene>
    <name evidence="7" type="ORF">BO80DRAFT_448670</name>
</gene>
<dbReference type="InterPro" id="IPR000873">
    <property type="entry name" value="AMP-dep_synth/lig_dom"/>
</dbReference>
<dbReference type="Pfam" id="PF00501">
    <property type="entry name" value="AMP-binding"/>
    <property type="match status" value="1"/>
</dbReference>
<dbReference type="InterPro" id="IPR042099">
    <property type="entry name" value="ANL_N_sf"/>
</dbReference>
<evidence type="ECO:0000256" key="2">
    <source>
        <dbReference type="ARBA" id="ARBA00022553"/>
    </source>
</evidence>
<dbReference type="GO" id="GO:0043041">
    <property type="term" value="P:amino acid activation for nonribosomal peptide biosynthetic process"/>
    <property type="evidence" value="ECO:0007669"/>
    <property type="project" value="TreeGrafter"/>
</dbReference>
<dbReference type="AlphaFoldDB" id="A0A395GNS6"/>
<feature type="domain" description="AMP-dependent synthetase/ligase" evidence="6">
    <location>
        <begin position="226"/>
        <end position="468"/>
    </location>
</feature>
<dbReference type="InterPro" id="IPR020845">
    <property type="entry name" value="AMP-binding_CS"/>
</dbReference>
<proteinExistence type="inferred from homology"/>
<dbReference type="GO" id="GO:0031177">
    <property type="term" value="F:phosphopantetheine binding"/>
    <property type="evidence" value="ECO:0007669"/>
    <property type="project" value="TreeGrafter"/>
</dbReference>
<keyword evidence="8" id="KW-1185">Reference proteome</keyword>
<dbReference type="RefSeq" id="XP_025571483.1">
    <property type="nucleotide sequence ID" value="XM_025721694.1"/>
</dbReference>
<dbReference type="VEuPathDB" id="FungiDB:BO80DRAFT_448670"/>
<organism evidence="7 8">
    <name type="scientific">Aspergillus ibericus CBS 121593</name>
    <dbReference type="NCBI Taxonomy" id="1448316"/>
    <lineage>
        <taxon>Eukaryota</taxon>
        <taxon>Fungi</taxon>
        <taxon>Dikarya</taxon>
        <taxon>Ascomycota</taxon>
        <taxon>Pezizomycotina</taxon>
        <taxon>Eurotiomycetes</taxon>
        <taxon>Eurotiomycetidae</taxon>
        <taxon>Eurotiales</taxon>
        <taxon>Aspergillaceae</taxon>
        <taxon>Aspergillus</taxon>
        <taxon>Aspergillus subgen. Circumdati</taxon>
    </lineage>
</organism>
<dbReference type="GO" id="GO:0016874">
    <property type="term" value="F:ligase activity"/>
    <property type="evidence" value="ECO:0007669"/>
    <property type="project" value="UniProtKB-KW"/>
</dbReference>
<dbReference type="STRING" id="1448316.A0A395GNS6"/>
<dbReference type="PANTHER" id="PTHR45527">
    <property type="entry name" value="NONRIBOSOMAL PEPTIDE SYNTHETASE"/>
    <property type="match status" value="1"/>
</dbReference>
<dbReference type="SUPFAM" id="SSF56801">
    <property type="entry name" value="Acetyl-CoA synthetase-like"/>
    <property type="match status" value="1"/>
</dbReference>
<keyword evidence="3" id="KW-0436">Ligase</keyword>
<dbReference type="GO" id="GO:0016740">
    <property type="term" value="F:transferase activity"/>
    <property type="evidence" value="ECO:0007669"/>
    <property type="project" value="UniProtKB-KW"/>
</dbReference>
<evidence type="ECO:0000256" key="5">
    <source>
        <dbReference type="ARBA" id="ARBA00029454"/>
    </source>
</evidence>
<comment type="similarity">
    <text evidence="5">Belongs to the NRP synthetase family.</text>
</comment>
<name>A0A395GNS6_9EURO</name>
<keyword evidence="1" id="KW-0596">Phosphopantetheine</keyword>
<sequence>MTFDHAISPVLLKNHGPTTSRPASKRRLVFQAAWAILINRYAGVEDVCFGYDTGDEGISSAMPDCNQTLICRANITPENPLGETIRSMMRHLNDAKAYSNYSIGEAQKLLGLQDKPLLNSGLHFQQQGQHKRNLNQFDIVAKIMIHDDASLSISVRTRSSYCSAVRTADVAHTFAKTLLETLSAHPESMIGELNIVSQRDYDQIMEWNKDVPQSVETTFHEYFECIAQQMPDCPAIFSRDGNFTYRELDTLSTRLARRLADLGVGLETLVLICFDKSAYAIVSMLGIMKAGCAFVAIDPSYPASRIQAILLATKATIVVADPAHEHIFQNDVAHVVKLDAQSAEELPLTPATVASRPSAFFSNLAYVVFTSGSTGSPKGFQVEHRALCTAAQHLATPMRIDSSTRHLNFAAFTFDLSYGDIFVTLAQGACAIVRMEVNSACLVPSVARILRPEDVPRLQTLSLGGEALVQENLAIWAPRIALNNMYGRQRGQQHRPWRRGLALDHQSYRSQPTMPSLRQSMVILPSTGVFTSRLVAVVVLKSISASQEATHELKAVTGRAKEQSVAEVAKIKAFLASRVPH</sequence>
<dbReference type="Gene3D" id="3.30.559.30">
    <property type="entry name" value="Nonribosomal peptide synthetase, condensation domain"/>
    <property type="match status" value="1"/>
</dbReference>
<keyword evidence="2" id="KW-0597">Phosphoprotein</keyword>
<dbReference type="OrthoDB" id="416786at2759"/>
<reference evidence="7 8" key="1">
    <citation type="submission" date="2018-02" db="EMBL/GenBank/DDBJ databases">
        <title>The genomes of Aspergillus section Nigri reveals drivers in fungal speciation.</title>
        <authorList>
            <consortium name="DOE Joint Genome Institute"/>
            <person name="Vesth T.C."/>
            <person name="Nybo J."/>
            <person name="Theobald S."/>
            <person name="Brandl J."/>
            <person name="Frisvad J.C."/>
            <person name="Nielsen K.F."/>
            <person name="Lyhne E.K."/>
            <person name="Kogle M.E."/>
            <person name="Kuo A."/>
            <person name="Riley R."/>
            <person name="Clum A."/>
            <person name="Nolan M."/>
            <person name="Lipzen A."/>
            <person name="Salamov A."/>
            <person name="Henrissat B."/>
            <person name="Wiebenga A."/>
            <person name="De vries R.P."/>
            <person name="Grigoriev I.V."/>
            <person name="Mortensen U.H."/>
            <person name="Andersen M.R."/>
            <person name="Baker S.E."/>
        </authorList>
    </citation>
    <scope>NUCLEOTIDE SEQUENCE [LARGE SCALE GENOMIC DNA]</scope>
    <source>
        <strain evidence="7 8">CBS 121593</strain>
    </source>
</reference>
<evidence type="ECO:0000256" key="3">
    <source>
        <dbReference type="ARBA" id="ARBA00022598"/>
    </source>
</evidence>
<dbReference type="FunFam" id="3.40.50.980:FF:000001">
    <property type="entry name" value="Non-ribosomal peptide synthetase"/>
    <property type="match status" value="1"/>
</dbReference>
<protein>
    <submittedName>
        <fullName evidence="7">Acetyl-CoA synthetase-like protein</fullName>
    </submittedName>
</protein>
<evidence type="ECO:0000313" key="7">
    <source>
        <dbReference type="EMBL" id="RAK97155.1"/>
    </source>
</evidence>
<evidence type="ECO:0000256" key="1">
    <source>
        <dbReference type="ARBA" id="ARBA00022450"/>
    </source>
</evidence>
<evidence type="ECO:0000259" key="6">
    <source>
        <dbReference type="Pfam" id="PF00501"/>
    </source>
</evidence>
<keyword evidence="4" id="KW-0808">Transferase</keyword>
<dbReference type="Proteomes" id="UP000249402">
    <property type="component" value="Unassembled WGS sequence"/>
</dbReference>
<dbReference type="SUPFAM" id="SSF52777">
    <property type="entry name" value="CoA-dependent acyltransferases"/>
    <property type="match status" value="1"/>
</dbReference>
<dbReference type="Gene3D" id="3.40.50.12780">
    <property type="entry name" value="N-terminal domain of ligase-like"/>
    <property type="match status" value="1"/>
</dbReference>
<evidence type="ECO:0000313" key="8">
    <source>
        <dbReference type="Proteomes" id="UP000249402"/>
    </source>
</evidence>
<evidence type="ECO:0000256" key="4">
    <source>
        <dbReference type="ARBA" id="ARBA00022679"/>
    </source>
</evidence>
<dbReference type="GO" id="GO:0044550">
    <property type="term" value="P:secondary metabolite biosynthetic process"/>
    <property type="evidence" value="ECO:0007669"/>
    <property type="project" value="TreeGrafter"/>
</dbReference>
<dbReference type="PROSITE" id="PS00455">
    <property type="entry name" value="AMP_BINDING"/>
    <property type="match status" value="1"/>
</dbReference>
<dbReference type="EMBL" id="KZ824466">
    <property type="protein sequence ID" value="RAK97155.1"/>
    <property type="molecule type" value="Genomic_DNA"/>
</dbReference>
<dbReference type="PANTHER" id="PTHR45527:SF16">
    <property type="entry name" value="NONRIBOSOMAL PEPTIDE SYNTHASE ATNA-RELATED"/>
    <property type="match status" value="1"/>
</dbReference>
<dbReference type="GO" id="GO:0005737">
    <property type="term" value="C:cytoplasm"/>
    <property type="evidence" value="ECO:0007669"/>
    <property type="project" value="TreeGrafter"/>
</dbReference>